<gene>
    <name evidence="12" type="ORF">PSON_ATCC_30995.1.T1080090</name>
</gene>
<dbReference type="GO" id="GO:0004674">
    <property type="term" value="F:protein serine/threonine kinase activity"/>
    <property type="evidence" value="ECO:0007669"/>
    <property type="project" value="UniProtKB-KW"/>
</dbReference>
<dbReference type="GO" id="GO:0005524">
    <property type="term" value="F:ATP binding"/>
    <property type="evidence" value="ECO:0007669"/>
    <property type="project" value="UniProtKB-UniRule"/>
</dbReference>
<evidence type="ECO:0000256" key="3">
    <source>
        <dbReference type="ARBA" id="ARBA00022679"/>
    </source>
</evidence>
<dbReference type="Proteomes" id="UP000692954">
    <property type="component" value="Unassembled WGS sequence"/>
</dbReference>
<keyword evidence="6 9" id="KW-0067">ATP-binding</keyword>
<dbReference type="GO" id="GO:0000245">
    <property type="term" value="P:spliceosomal complex assembly"/>
    <property type="evidence" value="ECO:0007669"/>
    <property type="project" value="TreeGrafter"/>
</dbReference>
<keyword evidence="3" id="KW-0808">Transferase</keyword>
<comment type="catalytic activity">
    <reaction evidence="8">
        <text>L-seryl-[protein] + ATP = O-phospho-L-seryl-[protein] + ADP + H(+)</text>
        <dbReference type="Rhea" id="RHEA:17989"/>
        <dbReference type="Rhea" id="RHEA-COMP:9863"/>
        <dbReference type="Rhea" id="RHEA-COMP:11604"/>
        <dbReference type="ChEBI" id="CHEBI:15378"/>
        <dbReference type="ChEBI" id="CHEBI:29999"/>
        <dbReference type="ChEBI" id="CHEBI:30616"/>
        <dbReference type="ChEBI" id="CHEBI:83421"/>
        <dbReference type="ChEBI" id="CHEBI:456216"/>
        <dbReference type="EC" id="2.7.11.1"/>
    </reaction>
</comment>
<comment type="caution">
    <text evidence="12">The sequence shown here is derived from an EMBL/GenBank/DDBJ whole genome shotgun (WGS) entry which is preliminary data.</text>
</comment>
<dbReference type="PROSITE" id="PS00108">
    <property type="entry name" value="PROTEIN_KINASE_ST"/>
    <property type="match status" value="1"/>
</dbReference>
<dbReference type="SMART" id="SM00220">
    <property type="entry name" value="S_TKc"/>
    <property type="match status" value="1"/>
</dbReference>
<reference evidence="12" key="1">
    <citation type="submission" date="2021-01" db="EMBL/GenBank/DDBJ databases">
        <authorList>
            <consortium name="Genoscope - CEA"/>
            <person name="William W."/>
        </authorList>
    </citation>
    <scope>NUCLEOTIDE SEQUENCE</scope>
</reference>
<feature type="binding site" evidence="9">
    <location>
        <position position="108"/>
    </location>
    <ligand>
        <name>ATP</name>
        <dbReference type="ChEBI" id="CHEBI:30616"/>
    </ligand>
</feature>
<keyword evidence="5" id="KW-0418">Kinase</keyword>
<feature type="region of interest" description="Disordered" evidence="10">
    <location>
        <begin position="1"/>
        <end position="60"/>
    </location>
</feature>
<evidence type="ECO:0000256" key="8">
    <source>
        <dbReference type="ARBA" id="ARBA00048679"/>
    </source>
</evidence>
<evidence type="ECO:0000256" key="4">
    <source>
        <dbReference type="ARBA" id="ARBA00022741"/>
    </source>
</evidence>
<feature type="region of interest" description="Disordered" evidence="10">
    <location>
        <begin position="289"/>
        <end position="351"/>
    </location>
</feature>
<name>A0A8S1QJP8_9CILI</name>
<dbReference type="GO" id="GO:0050684">
    <property type="term" value="P:regulation of mRNA processing"/>
    <property type="evidence" value="ECO:0007669"/>
    <property type="project" value="TreeGrafter"/>
</dbReference>
<evidence type="ECO:0000256" key="9">
    <source>
        <dbReference type="PROSITE-ProRule" id="PRU10141"/>
    </source>
</evidence>
<dbReference type="AlphaFoldDB" id="A0A8S1QJP8"/>
<protein>
    <recommendedName>
        <fullName evidence="1">non-specific serine/threonine protein kinase</fullName>
        <ecNumber evidence="1">2.7.11.1</ecNumber>
    </recommendedName>
</protein>
<dbReference type="EMBL" id="CAJJDN010000108">
    <property type="protein sequence ID" value="CAD8115394.1"/>
    <property type="molecule type" value="Genomic_DNA"/>
</dbReference>
<keyword evidence="2" id="KW-0723">Serine/threonine-protein kinase</keyword>
<dbReference type="PROSITE" id="PS00107">
    <property type="entry name" value="PROTEIN_KINASE_ATP"/>
    <property type="match status" value="1"/>
</dbReference>
<evidence type="ECO:0000313" key="12">
    <source>
        <dbReference type="EMBL" id="CAD8115394.1"/>
    </source>
</evidence>
<keyword evidence="13" id="KW-1185">Reference proteome</keyword>
<dbReference type="InterPro" id="IPR017441">
    <property type="entry name" value="Protein_kinase_ATP_BS"/>
</dbReference>
<dbReference type="Pfam" id="PF00069">
    <property type="entry name" value="Pkinase"/>
    <property type="match status" value="2"/>
</dbReference>
<feature type="compositionally biased region" description="Acidic residues" evidence="10">
    <location>
        <begin position="514"/>
        <end position="523"/>
    </location>
</feature>
<comment type="catalytic activity">
    <reaction evidence="7">
        <text>L-threonyl-[protein] + ATP = O-phospho-L-threonyl-[protein] + ADP + H(+)</text>
        <dbReference type="Rhea" id="RHEA:46608"/>
        <dbReference type="Rhea" id="RHEA-COMP:11060"/>
        <dbReference type="Rhea" id="RHEA-COMP:11605"/>
        <dbReference type="ChEBI" id="CHEBI:15378"/>
        <dbReference type="ChEBI" id="CHEBI:30013"/>
        <dbReference type="ChEBI" id="CHEBI:30616"/>
        <dbReference type="ChEBI" id="CHEBI:61977"/>
        <dbReference type="ChEBI" id="CHEBI:456216"/>
        <dbReference type="EC" id="2.7.11.1"/>
    </reaction>
</comment>
<feature type="region of interest" description="Disordered" evidence="10">
    <location>
        <begin position="449"/>
        <end position="523"/>
    </location>
</feature>
<dbReference type="InterPro" id="IPR051334">
    <property type="entry name" value="SRPK"/>
</dbReference>
<feature type="compositionally biased region" description="Low complexity" evidence="10">
    <location>
        <begin position="33"/>
        <end position="51"/>
    </location>
</feature>
<evidence type="ECO:0000256" key="2">
    <source>
        <dbReference type="ARBA" id="ARBA00022527"/>
    </source>
</evidence>
<dbReference type="InterPro" id="IPR008271">
    <property type="entry name" value="Ser/Thr_kinase_AS"/>
</dbReference>
<dbReference type="PROSITE" id="PS50011">
    <property type="entry name" value="PROTEIN_KINASE_DOM"/>
    <property type="match status" value="1"/>
</dbReference>
<dbReference type="OrthoDB" id="2649at2759"/>
<evidence type="ECO:0000256" key="6">
    <source>
        <dbReference type="ARBA" id="ARBA00022840"/>
    </source>
</evidence>
<dbReference type="InterPro" id="IPR000719">
    <property type="entry name" value="Prot_kinase_dom"/>
</dbReference>
<feature type="domain" description="Protein kinase" evidence="11">
    <location>
        <begin position="79"/>
        <end position="707"/>
    </location>
</feature>
<feature type="compositionally biased region" description="Basic and acidic residues" evidence="10">
    <location>
        <begin position="453"/>
        <end position="471"/>
    </location>
</feature>
<evidence type="ECO:0000256" key="10">
    <source>
        <dbReference type="SAM" id="MobiDB-lite"/>
    </source>
</evidence>
<organism evidence="12 13">
    <name type="scientific">Paramecium sonneborni</name>
    <dbReference type="NCBI Taxonomy" id="65129"/>
    <lineage>
        <taxon>Eukaryota</taxon>
        <taxon>Sar</taxon>
        <taxon>Alveolata</taxon>
        <taxon>Ciliophora</taxon>
        <taxon>Intramacronucleata</taxon>
        <taxon>Oligohymenophorea</taxon>
        <taxon>Peniculida</taxon>
        <taxon>Parameciidae</taxon>
        <taxon>Paramecium</taxon>
    </lineage>
</organism>
<evidence type="ECO:0000256" key="7">
    <source>
        <dbReference type="ARBA" id="ARBA00047899"/>
    </source>
</evidence>
<sequence length="710" mass="83597">MKQKNKKPISELLKQKRIAEQQTQLPLQPSSPPSRSSSSCSSKSSNPYESSSDAEDYEDYKKDGYHPVSIGDKFHNGRFQVIQKLGWGHFSTVWLAHDKQSQTHVALKIQKSKQSYQESAIDELELLKDLQKHQKDEKWIQYQEQLSQIPKLDYSSLKWCDSNIKNTEQDLDIKVKLNETYCVEMVDNFIHYGMHGKHYCTVFEVLGPSLLDLIIHFDDYDKLMAMWLVKQITRELLIGLVYMHEVCNMIHTDLKPENIMLQLKPQHFGEFVEQMKMVKKKPLSMKFLDKLKKSIKPTNKKQEKRKKQKQKKLQQQQQEKDQEIQNSSEQPQQQIKQNEQENVQLQQSEQQSQQQSKQQQLLQQSEQKQEQQLEQQQTIVDNQKNQEINNNSNFIKQNISEDQLLKENITQEDLKQNSTNNKPNNNFIQLEPITDEESQQIDNVETNQIQVKEQGDLDKNSKDQLQKEEIHHVHKQRNLQKEKEKAMKDKKKSHSEENEISSDEDNYDWKSEDQSEGSESNEVDEETLYTLKWKEHIKIKLDRDLSIKIVDFGNACWTHKHFTDNIQTREYRAPEAILGIEYDTSTDIWSTACIVFELLTNDYLFRPRKGKGFKKSEDHLAQMMEVLGKMNKKWALSGSNSRDFFNKTGQLINIKDLHPTSISKILMSEYGFSYQDANQIEDFLVPMLAFEPKKRITARQALQHPWLWSK</sequence>
<accession>A0A8S1QJP8</accession>
<dbReference type="PANTHER" id="PTHR47634:SF9">
    <property type="entry name" value="PROTEIN KINASE DOMAIN-CONTAINING PROTEIN-RELATED"/>
    <property type="match status" value="1"/>
</dbReference>
<proteinExistence type="predicted"/>
<evidence type="ECO:0000256" key="1">
    <source>
        <dbReference type="ARBA" id="ARBA00012513"/>
    </source>
</evidence>
<keyword evidence="4 9" id="KW-0547">Nucleotide-binding</keyword>
<dbReference type="FunFam" id="1.10.510.10:FF:000275">
    <property type="entry name" value="SRSF protein kinase 2 isoform X3"/>
    <property type="match status" value="1"/>
</dbReference>
<evidence type="ECO:0000259" key="11">
    <source>
        <dbReference type="PROSITE" id="PS50011"/>
    </source>
</evidence>
<dbReference type="PANTHER" id="PTHR47634">
    <property type="entry name" value="PROTEIN KINASE DOMAIN-CONTAINING PROTEIN-RELATED"/>
    <property type="match status" value="1"/>
</dbReference>
<evidence type="ECO:0000256" key="5">
    <source>
        <dbReference type="ARBA" id="ARBA00022777"/>
    </source>
</evidence>
<evidence type="ECO:0000313" key="13">
    <source>
        <dbReference type="Proteomes" id="UP000692954"/>
    </source>
</evidence>
<dbReference type="EC" id="2.7.11.1" evidence="1"/>
<feature type="compositionally biased region" description="Basic residues" evidence="10">
    <location>
        <begin position="293"/>
        <end position="312"/>
    </location>
</feature>
<feature type="compositionally biased region" description="Low complexity" evidence="10">
    <location>
        <begin position="324"/>
        <end position="351"/>
    </location>
</feature>